<evidence type="ECO:0000256" key="1">
    <source>
        <dbReference type="SAM" id="MobiDB-lite"/>
    </source>
</evidence>
<dbReference type="OrthoDB" id="2988259at2759"/>
<keyword evidence="3" id="KW-1185">Reference proteome</keyword>
<feature type="compositionally biased region" description="Polar residues" evidence="1">
    <location>
        <begin position="314"/>
        <end position="338"/>
    </location>
</feature>
<accession>A0A9P5X3E9</accession>
<gene>
    <name evidence="2" type="ORF">P691DRAFT_506123</name>
</gene>
<organism evidence="2 3">
    <name type="scientific">Macrolepiota fuliginosa MF-IS2</name>
    <dbReference type="NCBI Taxonomy" id="1400762"/>
    <lineage>
        <taxon>Eukaryota</taxon>
        <taxon>Fungi</taxon>
        <taxon>Dikarya</taxon>
        <taxon>Basidiomycota</taxon>
        <taxon>Agaricomycotina</taxon>
        <taxon>Agaricomycetes</taxon>
        <taxon>Agaricomycetidae</taxon>
        <taxon>Agaricales</taxon>
        <taxon>Agaricineae</taxon>
        <taxon>Agaricaceae</taxon>
        <taxon>Macrolepiota</taxon>
    </lineage>
</organism>
<reference evidence="2" key="1">
    <citation type="submission" date="2020-11" db="EMBL/GenBank/DDBJ databases">
        <authorList>
            <consortium name="DOE Joint Genome Institute"/>
            <person name="Ahrendt S."/>
            <person name="Riley R."/>
            <person name="Andreopoulos W."/>
            <person name="Labutti K."/>
            <person name="Pangilinan J."/>
            <person name="Ruiz-Duenas F.J."/>
            <person name="Barrasa J.M."/>
            <person name="Sanchez-Garcia M."/>
            <person name="Camarero S."/>
            <person name="Miyauchi S."/>
            <person name="Serrano A."/>
            <person name="Linde D."/>
            <person name="Babiker R."/>
            <person name="Drula E."/>
            <person name="Ayuso-Fernandez I."/>
            <person name="Pacheco R."/>
            <person name="Padilla G."/>
            <person name="Ferreira P."/>
            <person name="Barriuso J."/>
            <person name="Kellner H."/>
            <person name="Castanera R."/>
            <person name="Alfaro M."/>
            <person name="Ramirez L."/>
            <person name="Pisabarro A.G."/>
            <person name="Kuo A."/>
            <person name="Tritt A."/>
            <person name="Lipzen A."/>
            <person name="He G."/>
            <person name="Yan M."/>
            <person name="Ng V."/>
            <person name="Cullen D."/>
            <person name="Martin F."/>
            <person name="Rosso M.-N."/>
            <person name="Henrissat B."/>
            <person name="Hibbett D."/>
            <person name="Martinez A.T."/>
            <person name="Grigoriev I.V."/>
        </authorList>
    </citation>
    <scope>NUCLEOTIDE SEQUENCE</scope>
    <source>
        <strain evidence="2">MF-IS2</strain>
    </source>
</reference>
<dbReference type="AlphaFoldDB" id="A0A9P5X3E9"/>
<sequence length="372" mass="42919">MPMSDEVDLTSFATAHRLKYLEYSDTRDRLSHGTQHPPTDWPWLSLTHFSGSLYRMDCIDPILFHFKNLVYIHLKWTDWRLSAGDPIPDTIHAMSCKHLHLEIHLPTYIWPRHNPTTFLTFVEFPSLEELAITYLANEWNDSENVLQLLAPFVQRHGKHLGSFHWNSSVNRYFNYGNEQYPPIVSGLNVERSIFDKLSSLKTLRITVPVRDTLEDLLRSLRLDRAFLPRLRRLDLRIKPDAMKHKDLTTLCELLRKFVRMNEMFPLASPARRDITIRLQVAKPTPIYPDSVSPWDIVVKLDEWEEKLHVDALPSTASGATQPLSSLDSTASSGPSSQPLEADLPRDLALSHQVKRYLCHTLPFIDLQSTPGN</sequence>
<feature type="region of interest" description="Disordered" evidence="1">
    <location>
        <begin position="314"/>
        <end position="341"/>
    </location>
</feature>
<comment type="caution">
    <text evidence="2">The sequence shown here is derived from an EMBL/GenBank/DDBJ whole genome shotgun (WGS) entry which is preliminary data.</text>
</comment>
<evidence type="ECO:0000313" key="3">
    <source>
        <dbReference type="Proteomes" id="UP000807342"/>
    </source>
</evidence>
<name>A0A9P5X3E9_9AGAR</name>
<dbReference type="EMBL" id="MU151692">
    <property type="protein sequence ID" value="KAF9442156.1"/>
    <property type="molecule type" value="Genomic_DNA"/>
</dbReference>
<protein>
    <submittedName>
        <fullName evidence="2">Uncharacterized protein</fullName>
    </submittedName>
</protein>
<evidence type="ECO:0000313" key="2">
    <source>
        <dbReference type="EMBL" id="KAF9442156.1"/>
    </source>
</evidence>
<dbReference type="Proteomes" id="UP000807342">
    <property type="component" value="Unassembled WGS sequence"/>
</dbReference>
<proteinExistence type="predicted"/>